<keyword evidence="8" id="KW-1185">Reference proteome</keyword>
<keyword evidence="1" id="KW-0479">Metal-binding</keyword>
<feature type="domain" description="B box-type" evidence="6">
    <location>
        <begin position="50"/>
        <end position="91"/>
    </location>
</feature>
<evidence type="ECO:0000256" key="3">
    <source>
        <dbReference type="ARBA" id="ARBA00022833"/>
    </source>
</evidence>
<evidence type="ECO:0000313" key="8">
    <source>
        <dbReference type="Proteomes" id="UP001178461"/>
    </source>
</evidence>
<dbReference type="SMART" id="SM00336">
    <property type="entry name" value="BBOX"/>
    <property type="match status" value="1"/>
</dbReference>
<evidence type="ECO:0000313" key="7">
    <source>
        <dbReference type="EMBL" id="CAI5766456.1"/>
    </source>
</evidence>
<dbReference type="Gene3D" id="3.30.160.60">
    <property type="entry name" value="Classic Zinc Finger"/>
    <property type="match status" value="1"/>
</dbReference>
<dbReference type="InterPro" id="IPR051051">
    <property type="entry name" value="E3_ubiq-ligase_TRIM/RNF"/>
</dbReference>
<accession>A0AA35JVG6</accession>
<dbReference type="AlphaFoldDB" id="A0AA35JVG6"/>
<dbReference type="SUPFAM" id="SSF57845">
    <property type="entry name" value="B-box zinc-binding domain"/>
    <property type="match status" value="1"/>
</dbReference>
<dbReference type="GO" id="GO:0008270">
    <property type="term" value="F:zinc ion binding"/>
    <property type="evidence" value="ECO:0007669"/>
    <property type="project" value="UniProtKB-KW"/>
</dbReference>
<dbReference type="Proteomes" id="UP001178461">
    <property type="component" value="Chromosome 2"/>
</dbReference>
<keyword evidence="2 4" id="KW-0863">Zinc-finger</keyword>
<keyword evidence="3" id="KW-0862">Zinc</keyword>
<sequence>MIPCDFCLGKPHLAEKKCLTCEASLCRDHLRKHNLKATQKNHALVALGAQEEEKCPEHAMLLECFCQDDLVCVCKACSTTGSHSSHSVVALKDEYDKQMAILSRIMKSMQEYKTATKKTLLQLQKSEDQIKNNKKTLTDQLSRIFQEIKSQVDQKEKQILGDIQSNEKKQLADMAALKKQVADKRDVAAQGLRELQALTEKTDACLFLKDFQLAQERIKKQNFSNDSVEVLTVHLEQRPDASSTWTIPAAEFSLDDVICKVFPSPPPPLTRDISGENPGADVQK</sequence>
<organism evidence="7 8">
    <name type="scientific">Podarcis lilfordi</name>
    <name type="common">Lilford's wall lizard</name>
    <dbReference type="NCBI Taxonomy" id="74358"/>
    <lineage>
        <taxon>Eukaryota</taxon>
        <taxon>Metazoa</taxon>
        <taxon>Chordata</taxon>
        <taxon>Craniata</taxon>
        <taxon>Vertebrata</taxon>
        <taxon>Euteleostomi</taxon>
        <taxon>Lepidosauria</taxon>
        <taxon>Squamata</taxon>
        <taxon>Bifurcata</taxon>
        <taxon>Unidentata</taxon>
        <taxon>Episquamata</taxon>
        <taxon>Laterata</taxon>
        <taxon>Lacertibaenia</taxon>
        <taxon>Lacertidae</taxon>
        <taxon>Podarcis</taxon>
    </lineage>
</organism>
<evidence type="ECO:0000256" key="4">
    <source>
        <dbReference type="PROSITE-ProRule" id="PRU00024"/>
    </source>
</evidence>
<evidence type="ECO:0000256" key="2">
    <source>
        <dbReference type="ARBA" id="ARBA00022771"/>
    </source>
</evidence>
<reference evidence="7" key="1">
    <citation type="submission" date="2022-12" db="EMBL/GenBank/DDBJ databases">
        <authorList>
            <person name="Alioto T."/>
            <person name="Alioto T."/>
            <person name="Gomez Garrido J."/>
        </authorList>
    </citation>
    <scope>NUCLEOTIDE SEQUENCE</scope>
</reference>
<dbReference type="EMBL" id="OX395127">
    <property type="protein sequence ID" value="CAI5766456.1"/>
    <property type="molecule type" value="Genomic_DNA"/>
</dbReference>
<evidence type="ECO:0000259" key="6">
    <source>
        <dbReference type="PROSITE" id="PS50119"/>
    </source>
</evidence>
<dbReference type="PANTHER" id="PTHR25465:SF77">
    <property type="entry name" value="E3 UBIQUITIN_ISG15 LIGASE TRIM25"/>
    <property type="match status" value="1"/>
</dbReference>
<name>A0AA35JVG6_9SAUR</name>
<dbReference type="InterPro" id="IPR000315">
    <property type="entry name" value="Znf_B-box"/>
</dbReference>
<dbReference type="PANTHER" id="PTHR25465">
    <property type="entry name" value="B-BOX DOMAIN CONTAINING"/>
    <property type="match status" value="1"/>
</dbReference>
<dbReference type="Gene3D" id="4.10.830.40">
    <property type="match status" value="1"/>
</dbReference>
<protein>
    <submittedName>
        <fullName evidence="7">Motif-containing 29-like</fullName>
    </submittedName>
</protein>
<proteinExistence type="predicted"/>
<feature type="region of interest" description="Disordered" evidence="5">
    <location>
        <begin position="265"/>
        <end position="284"/>
    </location>
</feature>
<dbReference type="PROSITE" id="PS50119">
    <property type="entry name" value="ZF_BBOX"/>
    <property type="match status" value="1"/>
</dbReference>
<dbReference type="Pfam" id="PF00643">
    <property type="entry name" value="zf-B_box"/>
    <property type="match status" value="1"/>
</dbReference>
<gene>
    <name evidence="7" type="ORF">PODLI_1B009641</name>
</gene>
<evidence type="ECO:0000256" key="1">
    <source>
        <dbReference type="ARBA" id="ARBA00022723"/>
    </source>
</evidence>
<evidence type="ECO:0000256" key="5">
    <source>
        <dbReference type="SAM" id="MobiDB-lite"/>
    </source>
</evidence>